<sequence>MENCYKGKIRIGCKILSIEIRKSIALAAIALILGISLALTPYLLYTHREKTPTQIPTTAVATITKTTVSTITVTSLKTLTPTATETHEYIDSRFTDILGYLLQAKSLYSIAQSTYISTLPLPVLAGVPSTPTLDLIRAETSTSKEPKVSETNVQVVGVDEPDIVKTNGRLIAVASSSSIYVVDALDRKVLSVLNLKGEVIGVFLCGDTLTAIVRYNMVKPIEVGVWRDLRAVVPLGTVNTSIFVIDLTDAVNPRVKLSLEVTGNFLDARRIDKYVYLVLTQDLDLNVISKYTLILPFVNGEPLNPENIHRIDQAPTSYVNIAVVDLENSTYNVESFLISRGSRIYMIPGKLYIVSDEIPYRLVIEKVLEKALTLLPEEIAKKISEYMASKEIDKAYQTLIESISALDESAVRKFVDEVNKELSTIDVELTRVYVFNVRELSIQLSNYFEVPGRLLDQFAIEEVNNITILATTVSNLKPKLYAQYIDIGVRKETVIQVVECSGSICTTRTITRPWIGEEQRKVLYIGLTYEFSSESENNVYIYDANTYKLLGKLEGLAKSERIYSARVVKNILFLVTFRNVDPLFAIDISDPSNPKVLGFLKIPGFSEYLHPLPNDMLLGIGREGSDLKISLFDVSIPADMKEVSRIYISNSYSEALYNHRAVTLDIEFGRIYIPVMLFWQPEGIAVIQVKDSSISLTTILMHQGSRRAIYIGNELYTVALNSIKIYNYQTLEELYEIPLTG</sequence>
<evidence type="ECO:0000313" key="3">
    <source>
        <dbReference type="EMBL" id="HGQ64260.1"/>
    </source>
</evidence>
<protein>
    <recommendedName>
        <fullName evidence="4">Beta-propeller domain-containing protein</fullName>
    </recommendedName>
</protein>
<accession>A0A7C4JJL3</accession>
<keyword evidence="1" id="KW-0472">Membrane</keyword>
<organism evidence="3">
    <name type="scientific">Ignisphaera aggregans</name>
    <dbReference type="NCBI Taxonomy" id="334771"/>
    <lineage>
        <taxon>Archaea</taxon>
        <taxon>Thermoproteota</taxon>
        <taxon>Thermoprotei</taxon>
        <taxon>Desulfurococcales</taxon>
        <taxon>Desulfurococcaceae</taxon>
        <taxon>Ignisphaera</taxon>
    </lineage>
</organism>
<reference evidence="3" key="1">
    <citation type="journal article" date="2020" name="mSystems">
        <title>Genome- and Community-Level Interaction Insights into Carbon Utilization and Element Cycling Functions of Hydrothermarchaeota in Hydrothermal Sediment.</title>
        <authorList>
            <person name="Zhou Z."/>
            <person name="Liu Y."/>
            <person name="Xu W."/>
            <person name="Pan J."/>
            <person name="Luo Z.H."/>
            <person name="Li M."/>
        </authorList>
    </citation>
    <scope>NUCLEOTIDE SEQUENCE [LARGE SCALE GENOMIC DNA]</scope>
    <source>
        <strain evidence="3">SpSt-637</strain>
        <strain evidence="2">SpSt-667</strain>
    </source>
</reference>
<dbReference type="InterPro" id="IPR019198">
    <property type="entry name" value="Beta_propeller_containing"/>
</dbReference>
<dbReference type="SUPFAM" id="SSF50998">
    <property type="entry name" value="Quinoprotein alcohol dehydrogenase-like"/>
    <property type="match status" value="1"/>
</dbReference>
<proteinExistence type="predicted"/>
<dbReference type="InterPro" id="IPR011047">
    <property type="entry name" value="Quinoprotein_ADH-like_sf"/>
</dbReference>
<dbReference type="Pfam" id="PF09826">
    <property type="entry name" value="Beta_propel"/>
    <property type="match status" value="1"/>
</dbReference>
<name>A0A7C4JJL3_9CREN</name>
<evidence type="ECO:0008006" key="4">
    <source>
        <dbReference type="Google" id="ProtNLM"/>
    </source>
</evidence>
<evidence type="ECO:0000313" key="2">
    <source>
        <dbReference type="EMBL" id="HGQ35592.1"/>
    </source>
</evidence>
<dbReference type="AlphaFoldDB" id="A0A7C4JJL3"/>
<dbReference type="EMBL" id="DTBD01000024">
    <property type="protein sequence ID" value="HGQ64260.1"/>
    <property type="molecule type" value="Genomic_DNA"/>
</dbReference>
<evidence type="ECO:0000256" key="1">
    <source>
        <dbReference type="SAM" id="Phobius"/>
    </source>
</evidence>
<gene>
    <name evidence="3" type="ORF">ENU08_03355</name>
    <name evidence="2" type="ORF">ENU41_02810</name>
</gene>
<feature type="transmembrane region" description="Helical" evidence="1">
    <location>
        <begin position="24"/>
        <end position="45"/>
    </location>
</feature>
<keyword evidence="1" id="KW-0812">Transmembrane</keyword>
<keyword evidence="1" id="KW-1133">Transmembrane helix</keyword>
<dbReference type="EMBL" id="DTCK01000014">
    <property type="protein sequence ID" value="HGQ35592.1"/>
    <property type="molecule type" value="Genomic_DNA"/>
</dbReference>
<comment type="caution">
    <text evidence="3">The sequence shown here is derived from an EMBL/GenBank/DDBJ whole genome shotgun (WGS) entry which is preliminary data.</text>
</comment>